<keyword evidence="6 9" id="KW-0378">Hydrolase</keyword>
<dbReference type="InterPro" id="IPR033124">
    <property type="entry name" value="Ser_caboxypep_his_AS"/>
</dbReference>
<feature type="region of interest" description="Disordered" evidence="11">
    <location>
        <begin position="632"/>
        <end position="677"/>
    </location>
</feature>
<keyword evidence="4 9" id="KW-0645">Protease</keyword>
<dbReference type="InterPro" id="IPR018202">
    <property type="entry name" value="Ser_caboxypep_ser_AS"/>
</dbReference>
<evidence type="ECO:0000259" key="12">
    <source>
        <dbReference type="PROSITE" id="PS50086"/>
    </source>
</evidence>
<name>A0A3M7L064_AUXPR</name>
<dbReference type="GO" id="GO:0006508">
    <property type="term" value="P:proteolysis"/>
    <property type="evidence" value="ECO:0007669"/>
    <property type="project" value="UniProtKB-KW"/>
</dbReference>
<comment type="caution">
    <text evidence="13">The sequence shown here is derived from an EMBL/GenBank/DDBJ whole genome shotgun (WGS) entry which is preliminary data.</text>
</comment>
<dbReference type="PANTHER" id="PTHR11802:SF113">
    <property type="entry name" value="SERINE CARBOXYPEPTIDASE CTSA-4.1"/>
    <property type="match status" value="1"/>
</dbReference>
<feature type="domain" description="Rab-GAP TBC" evidence="12">
    <location>
        <begin position="498"/>
        <end position="822"/>
    </location>
</feature>
<dbReference type="PROSITE" id="PS00560">
    <property type="entry name" value="CARBOXYPEPT_SER_HIS"/>
    <property type="match status" value="1"/>
</dbReference>
<feature type="compositionally biased region" description="Low complexity" evidence="11">
    <location>
        <begin position="632"/>
        <end position="646"/>
    </location>
</feature>
<feature type="region of interest" description="Disordered" evidence="11">
    <location>
        <begin position="1103"/>
        <end position="1124"/>
    </location>
</feature>
<accession>A0A3M7L064</accession>
<organism evidence="13 14">
    <name type="scientific">Auxenochlorella protothecoides</name>
    <name type="common">Green microalga</name>
    <name type="synonym">Chlorella protothecoides</name>
    <dbReference type="NCBI Taxonomy" id="3075"/>
    <lineage>
        <taxon>Eukaryota</taxon>
        <taxon>Viridiplantae</taxon>
        <taxon>Chlorophyta</taxon>
        <taxon>core chlorophytes</taxon>
        <taxon>Trebouxiophyceae</taxon>
        <taxon>Chlorellales</taxon>
        <taxon>Chlorellaceae</taxon>
        <taxon>Auxenochlorella</taxon>
    </lineage>
</organism>
<keyword evidence="10" id="KW-0175">Coiled coil</keyword>
<dbReference type="Gene3D" id="1.10.472.80">
    <property type="entry name" value="Ypt/Rab-GAP domain of gyp1p, domain 3"/>
    <property type="match status" value="1"/>
</dbReference>
<reference evidence="14" key="1">
    <citation type="journal article" date="2018" name="Algal Res.">
        <title>Characterization of plant carbon substrate utilization by Auxenochlorella protothecoides.</title>
        <authorList>
            <person name="Vogler B.W."/>
            <person name="Starkenburg S.R."/>
            <person name="Sudasinghe N."/>
            <person name="Schambach J.Y."/>
            <person name="Rollin J.A."/>
            <person name="Pattathil S."/>
            <person name="Barry A.N."/>
        </authorList>
    </citation>
    <scope>NUCLEOTIDE SEQUENCE [LARGE SCALE GENOMIC DNA]</scope>
    <source>
        <strain evidence="14">UTEX 25</strain>
    </source>
</reference>
<dbReference type="Gene3D" id="1.10.8.270">
    <property type="entry name" value="putative rabgap domain of human tbc1 domain family member 14 like domains"/>
    <property type="match status" value="1"/>
</dbReference>
<feature type="compositionally biased region" description="Low complexity" evidence="11">
    <location>
        <begin position="655"/>
        <end position="668"/>
    </location>
</feature>
<evidence type="ECO:0000256" key="11">
    <source>
        <dbReference type="SAM" id="MobiDB-lite"/>
    </source>
</evidence>
<dbReference type="Pfam" id="PF00450">
    <property type="entry name" value="Peptidase_S10"/>
    <property type="match status" value="2"/>
</dbReference>
<dbReference type="InterPro" id="IPR056496">
    <property type="entry name" value="CS_DNAAF11_C"/>
</dbReference>
<dbReference type="Pfam" id="PF23602">
    <property type="entry name" value="CS_DNAAF11_C"/>
    <property type="match status" value="1"/>
</dbReference>
<dbReference type="PROSITE" id="PS50086">
    <property type="entry name" value="TBC_RABGAP"/>
    <property type="match status" value="1"/>
</dbReference>
<dbReference type="InterPro" id="IPR032675">
    <property type="entry name" value="LRR_dom_sf"/>
</dbReference>
<dbReference type="PROSITE" id="PS51450">
    <property type="entry name" value="LRR"/>
    <property type="match status" value="1"/>
</dbReference>
<dbReference type="PROSITE" id="PS00131">
    <property type="entry name" value="CARBOXYPEPT_SER_SER"/>
    <property type="match status" value="1"/>
</dbReference>
<evidence type="ECO:0000256" key="9">
    <source>
        <dbReference type="RuleBase" id="RU361156"/>
    </source>
</evidence>
<dbReference type="Gene3D" id="3.80.10.10">
    <property type="entry name" value="Ribonuclease Inhibitor"/>
    <property type="match status" value="1"/>
</dbReference>
<comment type="similarity">
    <text evidence="2 9">Belongs to the peptidase S10 family.</text>
</comment>
<dbReference type="InterPro" id="IPR029058">
    <property type="entry name" value="AB_hydrolase_fold"/>
</dbReference>
<comment type="subcellular location">
    <subcellularLocation>
        <location evidence="1">Cytoplasm</location>
        <location evidence="1">Cytoskeleton</location>
        <location evidence="1">Cilium axoneme</location>
    </subcellularLocation>
</comment>
<evidence type="ECO:0000256" key="1">
    <source>
        <dbReference type="ARBA" id="ARBA00004430"/>
    </source>
</evidence>
<dbReference type="Proteomes" id="UP000279271">
    <property type="component" value="Unassembled WGS sequence"/>
</dbReference>
<dbReference type="Gene3D" id="3.40.50.1820">
    <property type="entry name" value="alpha/beta hydrolase"/>
    <property type="match status" value="2"/>
</dbReference>
<dbReference type="Pfam" id="PF14580">
    <property type="entry name" value="LRR_9"/>
    <property type="match status" value="1"/>
</dbReference>
<evidence type="ECO:0000256" key="2">
    <source>
        <dbReference type="ARBA" id="ARBA00009431"/>
    </source>
</evidence>
<feature type="coiled-coil region" evidence="10">
    <location>
        <begin position="528"/>
        <end position="555"/>
    </location>
</feature>
<keyword evidence="5" id="KW-0732">Signal</keyword>
<keyword evidence="7" id="KW-0325">Glycoprotein</keyword>
<feature type="compositionally biased region" description="Basic and acidic residues" evidence="11">
    <location>
        <begin position="1111"/>
        <end position="1124"/>
    </location>
</feature>
<gene>
    <name evidence="13" type="ORF">APUTEX25_000333</name>
</gene>
<dbReference type="SUPFAM" id="SSF53474">
    <property type="entry name" value="alpha/beta-Hydrolases"/>
    <property type="match status" value="1"/>
</dbReference>
<dbReference type="SUPFAM" id="SSF47923">
    <property type="entry name" value="Ypt/Rab-GAP domain of gyp1p"/>
    <property type="match status" value="2"/>
</dbReference>
<dbReference type="SUPFAM" id="SSF52058">
    <property type="entry name" value="L domain-like"/>
    <property type="match status" value="1"/>
</dbReference>
<evidence type="ECO:0000256" key="7">
    <source>
        <dbReference type="ARBA" id="ARBA00023180"/>
    </source>
</evidence>
<dbReference type="PRINTS" id="PR00724">
    <property type="entry name" value="CRBOXYPTASEC"/>
</dbReference>
<sequence length="1314" mass="143161">MQPISLPMDRPTKGLGVGKEPERYSGYYDLNRTTDGHMFFFYFQAREDPENAPLVLWMTGCSSELAVFFENGPYRLSPNQTVEETTYGWDVSANMIFVDQPLYTGFSYSTSDDDRCFDEKCVSNDMLDFFLALYEVRPELAGKDLFITGESYAGHYVPAVASRLFRASKSGEVATPFPLKGLAIGNGLTNPAIQAGWWRYGAYADYLLANGKIGRTLYSYVSLINPLCRWSLGVCDQFKWQWECLLAVNFCQAVTFVPLMAANPGMNVWKSCNMRVHAEMMEDWPHDFSHVLPELLAGGVRALIYAGDQDFICNWLGNRRWVDALPWAGAGDWRAARDARWTVDGEQAGVFRTAGPLTFLKVGGAGHMVPMDQPKHGLDMITRFIRDEPFGPQPEEDDDNFVLGQPIPRARAVSRRQGESGLHASSVASTVFAVGLGVGVAAVAGVAVGAMFGASALSIAAASKQQARPPLTAKDLRRDEEGRILNWRSALRIIQQGGISPELRGTLWPFLLGVFSPDSTEQARARELARLRGVYAQLLRVCERLEAEARAAAAAAAAPGRPDSPSKAARAAVAFGEAHRIIVMDGLRTDLRGGEDRGVDPGAGLSVLPISLDGGAPDILLVRREEDEGDAAARGAAGAGEAWDGASECDGGGAAAHAAAGPAGSGSPPSTPEPRHWDSRAARDALAAMPEGAAHAPRTLRLIRLLSAYSVHDPETGYCQGMSDLAAVVVMLVPDEALAFACFERVMRHARRNFRHDETGIKHQLLQLAHILSDTDPPLYARLRALDSGDCMFAYRMVVVMLRRELPLPRVLLVWEAAWAHAAAAGRGDGVPTGSAAAYAGGTSIPPPDFVLQFIAAVVRGQRRQVMSCCHGTDDVLRLFSGVQIDFWLSLAQAQKQYKAYSQGGRVPRAGAQCCSQLMVLITEALLRQRALPAGDEGFSEVREIALHGLGIERINLLGHRCRELRVLMLQNNVIPRIENLHRLKVLEYVNLAINNITMIEGLHRCESLQRVDLTLNFIPASALPGLSNLRHLPDLRHLSLLGNPCTRWPDWRPYVISKLPQLTHLDGVEVTEDERDGAACTAKDLEAALDLWVLQVEGQAGTVQEDAEDTQEHDRLPWSPEQRLRDFREREHLQEELRERRATSSAASPFRQRRCALPQEPRTLPILSRDGSVLQKNEGKGCGGGWRFSMDDSDPHVLALEVHIGKHLATTEIETEVLPRAVQLLISGRLLSLHLPDEVCPDACRAARSRATGILVLTLPREGNGRVAASKQAGISSGRGKSAGNNAAVVGAAQATPAMTAAVVACGDGFPPL</sequence>
<evidence type="ECO:0000256" key="5">
    <source>
        <dbReference type="ARBA" id="ARBA00022729"/>
    </source>
</evidence>
<dbReference type="InterPro" id="IPR001563">
    <property type="entry name" value="Peptidase_S10"/>
</dbReference>
<proteinExistence type="inferred from homology"/>
<evidence type="ECO:0000256" key="3">
    <source>
        <dbReference type="ARBA" id="ARBA00022645"/>
    </source>
</evidence>
<dbReference type="InterPro" id="IPR000195">
    <property type="entry name" value="Rab-GAP-TBC_dom"/>
</dbReference>
<dbReference type="EC" id="3.4.16.-" evidence="9"/>
<dbReference type="InterPro" id="IPR001611">
    <property type="entry name" value="Leu-rich_rpt"/>
</dbReference>
<dbReference type="SMART" id="SM00164">
    <property type="entry name" value="TBC"/>
    <property type="match status" value="1"/>
</dbReference>
<comment type="similarity">
    <text evidence="8">Belongs to the tilB family.</text>
</comment>
<evidence type="ECO:0000256" key="6">
    <source>
        <dbReference type="ARBA" id="ARBA00022801"/>
    </source>
</evidence>
<evidence type="ECO:0000313" key="13">
    <source>
        <dbReference type="EMBL" id="RMZ54816.1"/>
    </source>
</evidence>
<dbReference type="EMBL" id="QOKY01000172">
    <property type="protein sequence ID" value="RMZ54816.1"/>
    <property type="molecule type" value="Genomic_DNA"/>
</dbReference>
<evidence type="ECO:0000256" key="8">
    <source>
        <dbReference type="ARBA" id="ARBA00049982"/>
    </source>
</evidence>
<dbReference type="GO" id="GO:0005930">
    <property type="term" value="C:axoneme"/>
    <property type="evidence" value="ECO:0007669"/>
    <property type="project" value="UniProtKB-SubCell"/>
</dbReference>
<dbReference type="GO" id="GO:0004185">
    <property type="term" value="F:serine-type carboxypeptidase activity"/>
    <property type="evidence" value="ECO:0007669"/>
    <property type="project" value="UniProtKB-UniRule"/>
</dbReference>
<evidence type="ECO:0000256" key="4">
    <source>
        <dbReference type="ARBA" id="ARBA00022670"/>
    </source>
</evidence>
<dbReference type="PANTHER" id="PTHR11802">
    <property type="entry name" value="SERINE PROTEASE FAMILY S10 SERINE CARBOXYPEPTIDASE"/>
    <property type="match status" value="1"/>
</dbReference>
<dbReference type="Pfam" id="PF00566">
    <property type="entry name" value="RabGAP-TBC"/>
    <property type="match status" value="1"/>
</dbReference>
<keyword evidence="3 9" id="KW-0121">Carboxypeptidase</keyword>
<dbReference type="InterPro" id="IPR035969">
    <property type="entry name" value="Rab-GAP_TBC_sf"/>
</dbReference>
<evidence type="ECO:0000256" key="10">
    <source>
        <dbReference type="SAM" id="Coils"/>
    </source>
</evidence>
<evidence type="ECO:0000313" key="14">
    <source>
        <dbReference type="Proteomes" id="UP000279271"/>
    </source>
</evidence>
<protein>
    <recommendedName>
        <fullName evidence="9">Carboxypeptidase</fullName>
        <ecNumber evidence="9">3.4.16.-</ecNumber>
    </recommendedName>
</protein>